<organism evidence="6 7">
    <name type="scientific">Thiomicrorhabdus sediminis</name>
    <dbReference type="NCBI Taxonomy" id="2580412"/>
    <lineage>
        <taxon>Bacteria</taxon>
        <taxon>Pseudomonadati</taxon>
        <taxon>Pseudomonadota</taxon>
        <taxon>Gammaproteobacteria</taxon>
        <taxon>Thiotrichales</taxon>
        <taxon>Piscirickettsiaceae</taxon>
        <taxon>Thiomicrorhabdus</taxon>
    </lineage>
</organism>
<evidence type="ECO:0000313" key="7">
    <source>
        <dbReference type="Proteomes" id="UP000304864"/>
    </source>
</evidence>
<accession>A0A4P9K7T2</accession>
<dbReference type="GO" id="GO:0012505">
    <property type="term" value="C:endomembrane system"/>
    <property type="evidence" value="ECO:0007669"/>
    <property type="project" value="UniProtKB-SubCell"/>
</dbReference>
<dbReference type="OrthoDB" id="9789029at2"/>
<dbReference type="PANTHER" id="PTHR43847">
    <property type="entry name" value="BLL3993 PROTEIN"/>
    <property type="match status" value="1"/>
</dbReference>
<reference evidence="6 7" key="1">
    <citation type="submission" date="2019-05" db="EMBL/GenBank/DDBJ databases">
        <title>Thiomicrorhabdus sediminis sp. nov, a novel sulfur-oxidizing bacterium isolated from coastal sediment.</title>
        <authorList>
            <person name="Liu X."/>
        </authorList>
    </citation>
    <scope>NUCLEOTIDE SEQUENCE [LARGE SCALE GENOMIC DNA]</scope>
    <source>
        <strain evidence="6 7">G1</strain>
    </source>
</reference>
<keyword evidence="2 5" id="KW-0812">Transmembrane</keyword>
<evidence type="ECO:0000256" key="1">
    <source>
        <dbReference type="ARBA" id="ARBA00004127"/>
    </source>
</evidence>
<evidence type="ECO:0000256" key="4">
    <source>
        <dbReference type="ARBA" id="ARBA00023136"/>
    </source>
</evidence>
<sequence>MQKSSHNLKHPWFSYALVIAQFTLIALLLLALPLSFAWPVLAIQAVALLLALSAFWAMSLHNFNIIPDPKKGALLVKHGPYRWIRHPMYSSIIIFFLPLVMLDFTGINLILFANLMIVLLIKLHYEEWLLEQVFNNYPDYQLQTKKLFPWIY</sequence>
<dbReference type="AlphaFoldDB" id="A0A4P9K7T2"/>
<dbReference type="Proteomes" id="UP000304864">
    <property type="component" value="Chromosome"/>
</dbReference>
<evidence type="ECO:0008006" key="8">
    <source>
        <dbReference type="Google" id="ProtNLM"/>
    </source>
</evidence>
<proteinExistence type="predicted"/>
<dbReference type="Gene3D" id="1.20.120.1630">
    <property type="match status" value="1"/>
</dbReference>
<dbReference type="InterPro" id="IPR052527">
    <property type="entry name" value="Metal_cation-efflux_comp"/>
</dbReference>
<dbReference type="EMBL" id="CP040602">
    <property type="protein sequence ID" value="QCU90520.1"/>
    <property type="molecule type" value="Genomic_DNA"/>
</dbReference>
<name>A0A4P9K7T2_9GAMM</name>
<dbReference type="Pfam" id="PF04191">
    <property type="entry name" value="PEMT"/>
    <property type="match status" value="1"/>
</dbReference>
<dbReference type="KEGG" id="thig:FE785_07680"/>
<dbReference type="RefSeq" id="WP_138565194.1">
    <property type="nucleotide sequence ID" value="NZ_CP040602.1"/>
</dbReference>
<feature type="transmembrane region" description="Helical" evidence="5">
    <location>
        <begin position="12"/>
        <end position="30"/>
    </location>
</feature>
<evidence type="ECO:0000256" key="3">
    <source>
        <dbReference type="ARBA" id="ARBA00022989"/>
    </source>
</evidence>
<evidence type="ECO:0000256" key="2">
    <source>
        <dbReference type="ARBA" id="ARBA00022692"/>
    </source>
</evidence>
<feature type="transmembrane region" description="Helical" evidence="5">
    <location>
        <begin position="36"/>
        <end position="57"/>
    </location>
</feature>
<protein>
    <recommendedName>
        <fullName evidence="8">Protein-S-isoprenylcysteine O-methyltransferase Ste14</fullName>
    </recommendedName>
</protein>
<keyword evidence="4 5" id="KW-0472">Membrane</keyword>
<evidence type="ECO:0000313" key="6">
    <source>
        <dbReference type="EMBL" id="QCU90520.1"/>
    </source>
</evidence>
<dbReference type="PANTHER" id="PTHR43847:SF1">
    <property type="entry name" value="BLL3993 PROTEIN"/>
    <property type="match status" value="1"/>
</dbReference>
<keyword evidence="7" id="KW-1185">Reference proteome</keyword>
<feature type="transmembrane region" description="Helical" evidence="5">
    <location>
        <begin position="92"/>
        <end position="121"/>
    </location>
</feature>
<evidence type="ECO:0000256" key="5">
    <source>
        <dbReference type="SAM" id="Phobius"/>
    </source>
</evidence>
<keyword evidence="3 5" id="KW-1133">Transmembrane helix</keyword>
<gene>
    <name evidence="6" type="ORF">FE785_07680</name>
</gene>
<comment type="subcellular location">
    <subcellularLocation>
        <location evidence="1">Endomembrane system</location>
        <topology evidence="1">Multi-pass membrane protein</topology>
    </subcellularLocation>
</comment>
<dbReference type="InterPro" id="IPR007318">
    <property type="entry name" value="Phopholipid_MeTrfase"/>
</dbReference>